<accession>A0A5S9PWS0</accession>
<evidence type="ECO:0000256" key="1">
    <source>
        <dbReference type="SAM" id="MobiDB-lite"/>
    </source>
</evidence>
<organism evidence="2 3">
    <name type="scientific">Starkeya nomas</name>
    <dbReference type="NCBI Taxonomy" id="2666134"/>
    <lineage>
        <taxon>Bacteria</taxon>
        <taxon>Pseudomonadati</taxon>
        <taxon>Pseudomonadota</taxon>
        <taxon>Alphaproteobacteria</taxon>
        <taxon>Hyphomicrobiales</taxon>
        <taxon>Xanthobacteraceae</taxon>
        <taxon>Starkeya</taxon>
    </lineage>
</organism>
<dbReference type="AlphaFoldDB" id="A0A5S9PWS0"/>
<dbReference type="SUPFAM" id="SSF47598">
    <property type="entry name" value="Ribbon-helix-helix"/>
    <property type="match status" value="1"/>
</dbReference>
<dbReference type="InterPro" id="IPR010985">
    <property type="entry name" value="Ribbon_hlx_hlx"/>
</dbReference>
<gene>
    <name evidence="2" type="ORF">STARVERO_03732</name>
</gene>
<dbReference type="EMBL" id="CACSAS010000001">
    <property type="protein sequence ID" value="CAA0109451.1"/>
    <property type="molecule type" value="Genomic_DNA"/>
</dbReference>
<evidence type="ECO:0000313" key="2">
    <source>
        <dbReference type="EMBL" id="CAA0109451.1"/>
    </source>
</evidence>
<evidence type="ECO:0000313" key="3">
    <source>
        <dbReference type="Proteomes" id="UP000433050"/>
    </source>
</evidence>
<sequence length="66" mass="7203">MATRIVQMALNQQQLELIDRTVASGVAADRAALVRHALRRYAARHLPTQDTNVRPDASARPNVAVG</sequence>
<name>A0A5S9PWS0_9HYPH</name>
<dbReference type="Proteomes" id="UP000433050">
    <property type="component" value="Unassembled WGS sequence"/>
</dbReference>
<keyword evidence="3" id="KW-1185">Reference proteome</keyword>
<dbReference type="RefSeq" id="WP_159600720.1">
    <property type="nucleotide sequence ID" value="NZ_CACSAS010000001.1"/>
</dbReference>
<protein>
    <submittedName>
        <fullName evidence="2">Uncharacterized protein</fullName>
    </submittedName>
</protein>
<proteinExistence type="predicted"/>
<dbReference type="GO" id="GO:0006355">
    <property type="term" value="P:regulation of DNA-templated transcription"/>
    <property type="evidence" value="ECO:0007669"/>
    <property type="project" value="InterPro"/>
</dbReference>
<feature type="region of interest" description="Disordered" evidence="1">
    <location>
        <begin position="45"/>
        <end position="66"/>
    </location>
</feature>
<reference evidence="2 3" key="1">
    <citation type="submission" date="2019-12" db="EMBL/GenBank/DDBJ databases">
        <authorList>
            <person name="Reyes-Prieto M."/>
        </authorList>
    </citation>
    <scope>NUCLEOTIDE SEQUENCE [LARGE SCALE GENOMIC DNA]</scope>
    <source>
        <strain evidence="2">HF14-78462</strain>
    </source>
</reference>